<dbReference type="EMBL" id="UINC01084638">
    <property type="protein sequence ID" value="SVC31470.1"/>
    <property type="molecule type" value="Genomic_DNA"/>
</dbReference>
<dbReference type="Pfam" id="PF00733">
    <property type="entry name" value="Asn_synthase"/>
    <property type="match status" value="1"/>
</dbReference>
<dbReference type="Gene3D" id="3.40.50.620">
    <property type="entry name" value="HUPs"/>
    <property type="match status" value="1"/>
</dbReference>
<dbReference type="GO" id="GO:0006529">
    <property type="term" value="P:asparagine biosynthetic process"/>
    <property type="evidence" value="ECO:0007669"/>
    <property type="project" value="InterPro"/>
</dbReference>
<dbReference type="InterPro" id="IPR001962">
    <property type="entry name" value="Asn_synthase"/>
</dbReference>
<proteinExistence type="predicted"/>
<dbReference type="AlphaFoldDB" id="A0A382L471"/>
<evidence type="ECO:0000259" key="1">
    <source>
        <dbReference type="PROSITE" id="PS51278"/>
    </source>
</evidence>
<dbReference type="InterPro" id="IPR014729">
    <property type="entry name" value="Rossmann-like_a/b/a_fold"/>
</dbReference>
<dbReference type="InterPro" id="IPR029055">
    <property type="entry name" value="Ntn_hydrolases_N"/>
</dbReference>
<dbReference type="InterPro" id="IPR017932">
    <property type="entry name" value="GATase_2_dom"/>
</dbReference>
<feature type="domain" description="Glutamine amidotransferase type-2" evidence="1">
    <location>
        <begin position="2"/>
        <end position="229"/>
    </location>
</feature>
<reference evidence="2" key="1">
    <citation type="submission" date="2018-05" db="EMBL/GenBank/DDBJ databases">
        <authorList>
            <person name="Lanie J.A."/>
            <person name="Ng W.-L."/>
            <person name="Kazmierczak K.M."/>
            <person name="Andrzejewski T.M."/>
            <person name="Davidsen T.M."/>
            <person name="Wayne K.J."/>
            <person name="Tettelin H."/>
            <person name="Glass J.I."/>
            <person name="Rusch D."/>
            <person name="Podicherti R."/>
            <person name="Tsui H.-C.T."/>
            <person name="Winkler M.E."/>
        </authorList>
    </citation>
    <scope>NUCLEOTIDE SEQUENCE</scope>
</reference>
<protein>
    <recommendedName>
        <fullName evidence="1">Glutamine amidotransferase type-2 domain-containing protein</fullName>
    </recommendedName>
</protein>
<dbReference type="PANTHER" id="PTHR43284:SF1">
    <property type="entry name" value="ASPARAGINE SYNTHETASE"/>
    <property type="match status" value="1"/>
</dbReference>
<organism evidence="2">
    <name type="scientific">marine metagenome</name>
    <dbReference type="NCBI Taxonomy" id="408172"/>
    <lineage>
        <taxon>unclassified sequences</taxon>
        <taxon>metagenomes</taxon>
        <taxon>ecological metagenomes</taxon>
    </lineage>
</organism>
<dbReference type="InterPro" id="IPR033738">
    <property type="entry name" value="AsnB_N"/>
</dbReference>
<dbReference type="GO" id="GO:0004066">
    <property type="term" value="F:asparagine synthase (glutamine-hydrolyzing) activity"/>
    <property type="evidence" value="ECO:0007669"/>
    <property type="project" value="InterPro"/>
</dbReference>
<name>A0A382L471_9ZZZZ</name>
<sequence>MCGLLLYLNKEEGVDLGSFQKALNLQESRGPDDYGIVCINNLASKNLIDIRSLPDPQKSKPQLVIGHRRLSIIDTSTDSRQPFIDNNSSTFLAYNGEFYNFEDFAIKATKHSDALTLFDLLKSKKICGLEEVNGMWATIFGDLNKNKIYLSRDRYGKKPLYFYHDRNRFIVSSEIKSIYSLTGSLRQVDPKALGYFFIGKLSPYLNDGSSFYKDINSVKPGEIISYDLNKDKIFYETTVGFKQAEASFAQKSEDELAEELSSDLEDAVKLRLRSDVKVGILVSGGVDSSSIAGIAAKSGVVRDLSFYTCHIVGNDNFVTEDLYYSRELAKKLGIKLLEISLEELDQDSFFSTAKKLSGYAELPLNLMLSCIPTY</sequence>
<dbReference type="Gene3D" id="3.60.20.10">
    <property type="entry name" value="Glutamine Phosphoribosylpyrophosphate, subunit 1, domain 1"/>
    <property type="match status" value="1"/>
</dbReference>
<evidence type="ECO:0000313" key="2">
    <source>
        <dbReference type="EMBL" id="SVC31470.1"/>
    </source>
</evidence>
<dbReference type="SUPFAM" id="SSF52402">
    <property type="entry name" value="Adenine nucleotide alpha hydrolases-like"/>
    <property type="match status" value="1"/>
</dbReference>
<dbReference type="PROSITE" id="PS51278">
    <property type="entry name" value="GATASE_TYPE_2"/>
    <property type="match status" value="1"/>
</dbReference>
<accession>A0A382L471</accession>
<dbReference type="Pfam" id="PF13537">
    <property type="entry name" value="GATase_7"/>
    <property type="match status" value="1"/>
</dbReference>
<dbReference type="PANTHER" id="PTHR43284">
    <property type="entry name" value="ASPARAGINE SYNTHETASE (GLUTAMINE-HYDROLYZING)"/>
    <property type="match status" value="1"/>
</dbReference>
<dbReference type="InterPro" id="IPR051786">
    <property type="entry name" value="ASN_synthetase/amidase"/>
</dbReference>
<feature type="non-terminal residue" evidence="2">
    <location>
        <position position="374"/>
    </location>
</feature>
<dbReference type="CDD" id="cd00712">
    <property type="entry name" value="AsnB"/>
    <property type="match status" value="1"/>
</dbReference>
<dbReference type="SUPFAM" id="SSF56235">
    <property type="entry name" value="N-terminal nucleophile aminohydrolases (Ntn hydrolases)"/>
    <property type="match status" value="1"/>
</dbReference>
<gene>
    <name evidence="2" type="ORF">METZ01_LOCUS284324</name>
</gene>